<reference evidence="2 3" key="1">
    <citation type="journal article" date="2005" name="Genome Res.">
        <title>Comparative and functional genomic analyses of the pathogenicity of phytopathogen Xanthomonas campestris pv. campestris.</title>
        <authorList>
            <person name="Qian W."/>
            <person name="Jia Y."/>
            <person name="Ren S.X."/>
            <person name="He Y.Q."/>
            <person name="Feng J.X."/>
            <person name="Lu L.F."/>
            <person name="Sun Q."/>
            <person name="Ying G."/>
            <person name="Tang D.J."/>
            <person name="Tang H."/>
            <person name="Wu W."/>
            <person name="Hao P."/>
            <person name="Wang L."/>
            <person name="Jiang B.L."/>
            <person name="Zeng S."/>
            <person name="Gu W.Y."/>
            <person name="Lu G."/>
            <person name="Rong L."/>
            <person name="Tian Y."/>
            <person name="Yao Z."/>
            <person name="Fu G."/>
            <person name="Chen B."/>
            <person name="Fang R."/>
            <person name="Qiang B."/>
            <person name="Chen Z."/>
            <person name="Zhao G.P."/>
            <person name="Tang J.L."/>
            <person name="He C."/>
        </authorList>
    </citation>
    <scope>NUCLEOTIDE SEQUENCE [LARGE SCALE GENOMIC DNA]</scope>
    <source>
        <strain evidence="2 3">8004</strain>
    </source>
</reference>
<dbReference type="Proteomes" id="UP000000420">
    <property type="component" value="Chromosome"/>
</dbReference>
<feature type="signal peptide" evidence="1">
    <location>
        <begin position="1"/>
        <end position="26"/>
    </location>
</feature>
<feature type="chain" id="PRO_5002600987" evidence="1">
    <location>
        <begin position="27"/>
        <end position="342"/>
    </location>
</feature>
<sequence length="342" mass="37505">MMQRRGAVWRAGIALVSLLAPMLACAVEVAVQAPAAPPTVVDLEAMVVRGQQPGPGLWKVSKGDHVLWILGTLSPLPKDLEWQATEVETIIGQSQQVLMAPMVQVDADVGMFGKLALMPAAMKAMKNEDGRELRDVLPPELYARWTVAKARYMGRDRGVERKRPMLAAGELYQAALKRSGLARSPVIWSVVERAAKRAGIKPTSTTLEYKIDNPRQAIKDFRAGGMDDTACFRSILVTVERDLPTMVERANAWSVGDIETLRQLPRADPQAPCMGAMASTGVAKKRGINDLEGRLRQHWLEIATQALQRNRSTFAVLPISRLTASDGYAARLRAMGYEVEAP</sequence>
<evidence type="ECO:0000313" key="2">
    <source>
        <dbReference type="EMBL" id="AAY48737.1"/>
    </source>
</evidence>
<accession>A0A0H2X6D8</accession>
<keyword evidence="1" id="KW-0732">Signal</keyword>
<proteinExistence type="predicted"/>
<evidence type="ECO:0000313" key="3">
    <source>
        <dbReference type="Proteomes" id="UP000000420"/>
    </source>
</evidence>
<dbReference type="CDD" id="cd14788">
    <property type="entry name" value="GumN"/>
    <property type="match status" value="1"/>
</dbReference>
<evidence type="ECO:0000256" key="1">
    <source>
        <dbReference type="SAM" id="SignalP"/>
    </source>
</evidence>
<dbReference type="EMBL" id="CP000050">
    <property type="protein sequence ID" value="AAY48737.1"/>
    <property type="molecule type" value="Genomic_DNA"/>
</dbReference>
<name>A0A0H2X6D8_XANC8</name>
<gene>
    <name evidence="2" type="ordered locus">XC_1671</name>
</gene>
<dbReference type="HOGENOM" id="CLU_073326_0_0_6"/>
<dbReference type="Pfam" id="PF01963">
    <property type="entry name" value="TraB_PrgY_gumN"/>
    <property type="match status" value="1"/>
</dbReference>
<protein>
    <submittedName>
        <fullName evidence="2">GumN protein</fullName>
    </submittedName>
</protein>
<dbReference type="InterPro" id="IPR002816">
    <property type="entry name" value="TraB/PrgY/GumN_fam"/>
</dbReference>
<dbReference type="AlphaFoldDB" id="A0A0H2X6D8"/>
<dbReference type="KEGG" id="xcb:XC_1671"/>
<organism evidence="2 3">
    <name type="scientific">Xanthomonas campestris pv. campestris (strain 8004)</name>
    <dbReference type="NCBI Taxonomy" id="314565"/>
    <lineage>
        <taxon>Bacteria</taxon>
        <taxon>Pseudomonadati</taxon>
        <taxon>Pseudomonadota</taxon>
        <taxon>Gammaproteobacteria</taxon>
        <taxon>Lysobacterales</taxon>
        <taxon>Lysobacteraceae</taxon>
        <taxon>Xanthomonas</taxon>
    </lineage>
</organism>